<accession>X1S252</accession>
<dbReference type="AlphaFoldDB" id="X1S252"/>
<name>X1S252_9ZZZZ</name>
<reference evidence="1" key="1">
    <citation type="journal article" date="2014" name="Front. Microbiol.">
        <title>High frequency of phylogenetically diverse reductive dehalogenase-homologous genes in deep subseafloor sedimentary metagenomes.</title>
        <authorList>
            <person name="Kawai M."/>
            <person name="Futagami T."/>
            <person name="Toyoda A."/>
            <person name="Takaki Y."/>
            <person name="Nishi S."/>
            <person name="Hori S."/>
            <person name="Arai W."/>
            <person name="Tsubouchi T."/>
            <person name="Morono Y."/>
            <person name="Uchiyama I."/>
            <person name="Ito T."/>
            <person name="Fujiyama A."/>
            <person name="Inagaki F."/>
            <person name="Takami H."/>
        </authorList>
    </citation>
    <scope>NUCLEOTIDE SEQUENCE</scope>
    <source>
        <strain evidence="1">Expedition CK06-06</strain>
    </source>
</reference>
<dbReference type="EMBL" id="BARW01001632">
    <property type="protein sequence ID" value="GAI61884.1"/>
    <property type="molecule type" value="Genomic_DNA"/>
</dbReference>
<protein>
    <submittedName>
        <fullName evidence="1">Uncharacterized protein</fullName>
    </submittedName>
</protein>
<proteinExistence type="predicted"/>
<organism evidence="1">
    <name type="scientific">marine sediment metagenome</name>
    <dbReference type="NCBI Taxonomy" id="412755"/>
    <lineage>
        <taxon>unclassified sequences</taxon>
        <taxon>metagenomes</taxon>
        <taxon>ecological metagenomes</taxon>
    </lineage>
</organism>
<comment type="caution">
    <text evidence="1">The sequence shown here is derived from an EMBL/GenBank/DDBJ whole genome shotgun (WGS) entry which is preliminary data.</text>
</comment>
<sequence length="88" mass="10234">MDFDEVKEELAIAERMEFNDEIENILGLLAKDLLKSTILQSFDELSYCPKVKEYIALKFCFKNICQFEQACKINVNIVPPNKRTQSIN</sequence>
<evidence type="ECO:0000313" key="1">
    <source>
        <dbReference type="EMBL" id="GAI61884.1"/>
    </source>
</evidence>
<gene>
    <name evidence="1" type="ORF">S12H4_05053</name>
</gene>